<organism evidence="1">
    <name type="scientific">hydrothermal vent metagenome</name>
    <dbReference type="NCBI Taxonomy" id="652676"/>
    <lineage>
        <taxon>unclassified sequences</taxon>
        <taxon>metagenomes</taxon>
        <taxon>ecological metagenomes</taxon>
    </lineage>
</organism>
<proteinExistence type="predicted"/>
<protein>
    <submittedName>
        <fullName evidence="1">Uncharacterized protein</fullName>
    </submittedName>
</protein>
<sequence>MSIEAQIKAITMGLGSDEVVFLIKGITQVPTASIHFTDGATKAEAILQMLKDGWTAIPF</sequence>
<reference evidence="1" key="1">
    <citation type="submission" date="2016-10" db="EMBL/GenBank/DDBJ databases">
        <authorList>
            <person name="de Groot N.N."/>
        </authorList>
    </citation>
    <scope>NUCLEOTIDE SEQUENCE</scope>
</reference>
<dbReference type="EMBL" id="FPIB01000010">
    <property type="protein sequence ID" value="SFV90182.1"/>
    <property type="molecule type" value="Genomic_DNA"/>
</dbReference>
<gene>
    <name evidence="1" type="ORF">MNB_SV-4-1298</name>
</gene>
<evidence type="ECO:0000313" key="1">
    <source>
        <dbReference type="EMBL" id="SFV90182.1"/>
    </source>
</evidence>
<accession>A0A1W1E8A5</accession>
<name>A0A1W1E8A5_9ZZZZ</name>
<dbReference type="AlphaFoldDB" id="A0A1W1E8A5"/>